<feature type="domain" description="BRCT" evidence="2">
    <location>
        <begin position="268"/>
        <end position="360"/>
    </location>
</feature>
<proteinExistence type="predicted"/>
<dbReference type="EMBL" id="LFVZ01000003">
    <property type="protein sequence ID" value="KTW30205.1"/>
    <property type="molecule type" value="Genomic_DNA"/>
</dbReference>
<feature type="domain" description="BRCT" evidence="2">
    <location>
        <begin position="477"/>
        <end position="568"/>
    </location>
</feature>
<dbReference type="GO" id="GO:0033314">
    <property type="term" value="P:mitotic DNA replication checkpoint signaling"/>
    <property type="evidence" value="ECO:0007669"/>
    <property type="project" value="TreeGrafter"/>
</dbReference>
<dbReference type="Gene3D" id="3.40.50.10190">
    <property type="entry name" value="BRCT domain"/>
    <property type="match status" value="5"/>
</dbReference>
<feature type="domain" description="BRCT" evidence="2">
    <location>
        <begin position="102"/>
        <end position="190"/>
    </location>
</feature>
<keyword evidence="1" id="KW-0677">Repeat</keyword>
<dbReference type="CDD" id="cd18433">
    <property type="entry name" value="BRCT_Rad4_rpt3"/>
    <property type="match status" value="1"/>
</dbReference>
<comment type="caution">
    <text evidence="3">The sequence shown here is derived from an EMBL/GenBank/DDBJ whole genome shotgun (WGS) entry which is preliminary data.</text>
</comment>
<sequence>MSDQLNEGLKPLSGFVICCTSVLSEIRVELALKVMGLGAIYVQDLTSQVTHLIAGKLNTQKYKYVAMYRVDVKIMHIDWIFDIYKQWLKGDDIDLLEYEKRYILPPFYNLLICVTNIPVEQKEEIERKVTSLGGKYTPDLTRDTTHLITGDPSGKKYEFGVKWGINIITPKWFWQSIERGACLEERLFDVHMAPNEVGKGAWFSVQENENDEDKQISLKRKIKKTKLDISRQVWDNIVNEGSQLESNTFKDNNDFIPIYTTPETESSKVNGMFWGLYFYAWAFDDRKTGILQNIIESHDGTWCKTLQDFPNASVHIYIIVSHDLPKSKFIDIPRGIFVTEWWIERCLHDKKFIDPSEHLLCSPLPCNFPLEDMKDFSICLTGFSGIDLMHISKLIVLLGANYYESLNKKRNLLIYNINSEKSKKYIKAKDWNIRIVSQDWLWEVVRQGKVINFDEWEKKNELKNRLHETINYDNHDDQSKILAGFTLYFYSVKETNVKNEMLILARKLGAKISRKLDDSVTHIICDEYFLNINEQTDIFIKKYKIVSSIWLLECQKHMKKLDEHDFSNTRNIEKKIKEFGYENLAIMEGKYDVNTTNIDYLADLLKDDPSEKRKKEKIKGRSTSLSIISTNTPIINTTHKIIPSEYVKYEDFDALYEKMQVLEKLNKI</sequence>
<dbReference type="PANTHER" id="PTHR13561">
    <property type="entry name" value="DNA REPLICATION REGULATOR DPB11-RELATED"/>
    <property type="match status" value="1"/>
</dbReference>
<dbReference type="PANTHER" id="PTHR13561:SF20">
    <property type="entry name" value="DNA TOPOISOMERASE 2-BINDING PROTEIN 1"/>
    <property type="match status" value="1"/>
</dbReference>
<evidence type="ECO:0000259" key="2">
    <source>
        <dbReference type="PROSITE" id="PS50172"/>
    </source>
</evidence>
<organism evidence="3 4">
    <name type="scientific">Pneumocystis carinii (strain B80)</name>
    <name type="common">Rat pneumocystis pneumonia agent</name>
    <name type="synonym">Pneumocystis carinii f. sp. carinii</name>
    <dbReference type="NCBI Taxonomy" id="1408658"/>
    <lineage>
        <taxon>Eukaryota</taxon>
        <taxon>Fungi</taxon>
        <taxon>Dikarya</taxon>
        <taxon>Ascomycota</taxon>
        <taxon>Taphrinomycotina</taxon>
        <taxon>Pneumocystomycetes</taxon>
        <taxon>Pneumocystaceae</taxon>
        <taxon>Pneumocystis</taxon>
    </lineage>
</organism>
<dbReference type="SMART" id="SM00292">
    <property type="entry name" value="BRCT"/>
    <property type="match status" value="5"/>
</dbReference>
<evidence type="ECO:0000313" key="3">
    <source>
        <dbReference type="EMBL" id="KTW30205.1"/>
    </source>
</evidence>
<dbReference type="OrthoDB" id="251770at2759"/>
<dbReference type="PROSITE" id="PS50172">
    <property type="entry name" value="BRCT"/>
    <property type="match status" value="5"/>
</dbReference>
<dbReference type="GO" id="GO:0006270">
    <property type="term" value="P:DNA replication initiation"/>
    <property type="evidence" value="ECO:0007669"/>
    <property type="project" value="TreeGrafter"/>
</dbReference>
<evidence type="ECO:0000256" key="1">
    <source>
        <dbReference type="ARBA" id="ARBA00022737"/>
    </source>
</evidence>
<dbReference type="SUPFAM" id="SSF52113">
    <property type="entry name" value="BRCT domain"/>
    <property type="match status" value="5"/>
</dbReference>
<dbReference type="RefSeq" id="XP_018226996.1">
    <property type="nucleotide sequence ID" value="XM_018369288.1"/>
</dbReference>
<dbReference type="Proteomes" id="UP000054454">
    <property type="component" value="Unassembled WGS sequence"/>
</dbReference>
<accession>A0A0W4ZPD2</accession>
<name>A0A0W4ZPD2_PNEC8</name>
<evidence type="ECO:0000313" key="4">
    <source>
        <dbReference type="Proteomes" id="UP000054454"/>
    </source>
</evidence>
<dbReference type="Pfam" id="PF00533">
    <property type="entry name" value="BRCT"/>
    <property type="match status" value="3"/>
</dbReference>
<feature type="domain" description="BRCT" evidence="2">
    <location>
        <begin position="373"/>
        <end position="458"/>
    </location>
</feature>
<dbReference type="InterPro" id="IPR001357">
    <property type="entry name" value="BRCT_dom"/>
</dbReference>
<dbReference type="AlphaFoldDB" id="A0A0W4ZPD2"/>
<dbReference type="CDD" id="cd17740">
    <property type="entry name" value="BRCT_Rad4_rpt1"/>
    <property type="match status" value="1"/>
</dbReference>
<reference evidence="4" key="1">
    <citation type="journal article" date="2016" name="Nat. Commun.">
        <title>Genome analysis of three Pneumocystis species reveals adaptation mechanisms to life exclusively in mammalian hosts.</title>
        <authorList>
            <person name="Ma L."/>
            <person name="Chen Z."/>
            <person name="Huang D.W."/>
            <person name="Kutty G."/>
            <person name="Ishihara M."/>
            <person name="Wang H."/>
            <person name="Abouelleil A."/>
            <person name="Bishop L."/>
            <person name="Davey E."/>
            <person name="Deng R."/>
            <person name="Deng X."/>
            <person name="Fan L."/>
            <person name="Fantoni G."/>
            <person name="Fitzgerald M."/>
            <person name="Gogineni E."/>
            <person name="Goldberg J.M."/>
            <person name="Handley G."/>
            <person name="Hu X."/>
            <person name="Huber C."/>
            <person name="Jiao X."/>
            <person name="Jones K."/>
            <person name="Levin J.Z."/>
            <person name="Liu Y."/>
            <person name="Macdonald P."/>
            <person name="Melnikov A."/>
            <person name="Raley C."/>
            <person name="Sassi M."/>
            <person name="Sherman B.T."/>
            <person name="Song X."/>
            <person name="Sykes S."/>
            <person name="Tran B."/>
            <person name="Walsh L."/>
            <person name="Xia Y."/>
            <person name="Yang J."/>
            <person name="Young S."/>
            <person name="Zeng Q."/>
            <person name="Zheng X."/>
            <person name="Stephens R."/>
            <person name="Nusbaum C."/>
            <person name="Birren B.W."/>
            <person name="Azadi P."/>
            <person name="Lempicki R.A."/>
            <person name="Cuomo C.A."/>
            <person name="Kovacs J.A."/>
        </authorList>
    </citation>
    <scope>NUCLEOTIDE SEQUENCE [LARGE SCALE GENOMIC DNA]</scope>
    <source>
        <strain evidence="4">B80</strain>
    </source>
</reference>
<gene>
    <name evidence="3" type="ORF">T552_00683</name>
</gene>
<dbReference type="CDD" id="cd17723">
    <property type="entry name" value="BRCT_Rad4_rpt4"/>
    <property type="match status" value="1"/>
</dbReference>
<dbReference type="VEuPathDB" id="FungiDB:T552_00683"/>
<protein>
    <recommendedName>
        <fullName evidence="2">BRCT domain-containing protein</fullName>
    </recommendedName>
</protein>
<keyword evidence="4" id="KW-1185">Reference proteome</keyword>
<dbReference type="InterPro" id="IPR036420">
    <property type="entry name" value="BRCT_dom_sf"/>
</dbReference>
<dbReference type="GO" id="GO:0007095">
    <property type="term" value="P:mitotic G2 DNA damage checkpoint signaling"/>
    <property type="evidence" value="ECO:0007669"/>
    <property type="project" value="TreeGrafter"/>
</dbReference>
<dbReference type="Pfam" id="PF12738">
    <property type="entry name" value="PTCB-BRCT"/>
    <property type="match status" value="1"/>
</dbReference>
<feature type="domain" description="BRCT" evidence="2">
    <location>
        <begin position="7"/>
        <end position="82"/>
    </location>
</feature>
<dbReference type="GeneID" id="28935490"/>